<name>A0A1E3WBN2_9HYPH</name>
<evidence type="ECO:0000313" key="1">
    <source>
        <dbReference type="EMBL" id="ODS02932.1"/>
    </source>
</evidence>
<evidence type="ECO:0000313" key="2">
    <source>
        <dbReference type="Proteomes" id="UP000095042"/>
    </source>
</evidence>
<accession>A0A1E3WBN2</accession>
<reference evidence="1 2" key="1">
    <citation type="journal article" date="2016" name="Environ. Microbiol.">
        <title>New Methyloceanibacter diversity from North Sea sediments includes methanotroph containing solely the soluble methane monooxygenase.</title>
        <authorList>
            <person name="Vekeman B."/>
            <person name="Kerckhof F.M."/>
            <person name="Cremers G."/>
            <person name="de Vos P."/>
            <person name="Vandamme P."/>
            <person name="Boon N."/>
            <person name="Op den Camp H.J."/>
            <person name="Heylen K."/>
        </authorList>
    </citation>
    <scope>NUCLEOTIDE SEQUENCE [LARGE SCALE GENOMIC DNA]</scope>
    <source>
        <strain evidence="1 2">R-67177</strain>
    </source>
</reference>
<organism evidence="1 2">
    <name type="scientific">Methyloceanibacter marginalis</name>
    <dbReference type="NCBI Taxonomy" id="1774971"/>
    <lineage>
        <taxon>Bacteria</taxon>
        <taxon>Pseudomonadati</taxon>
        <taxon>Pseudomonadota</taxon>
        <taxon>Alphaproteobacteria</taxon>
        <taxon>Hyphomicrobiales</taxon>
        <taxon>Hyphomicrobiaceae</taxon>
        <taxon>Methyloceanibacter</taxon>
    </lineage>
</organism>
<keyword evidence="2" id="KW-1185">Reference proteome</keyword>
<dbReference type="RefSeq" id="WP_069623872.1">
    <property type="nucleotide sequence ID" value="NZ_LPWD01000196.1"/>
</dbReference>
<protein>
    <submittedName>
        <fullName evidence="1">Uncharacterized protein</fullName>
    </submittedName>
</protein>
<dbReference type="EMBL" id="LPWD01000196">
    <property type="protein sequence ID" value="ODS02932.1"/>
    <property type="molecule type" value="Genomic_DNA"/>
</dbReference>
<dbReference type="AlphaFoldDB" id="A0A1E3WBN2"/>
<dbReference type="OrthoDB" id="8443148at2"/>
<dbReference type="Proteomes" id="UP000095042">
    <property type="component" value="Unassembled WGS sequence"/>
</dbReference>
<proteinExistence type="predicted"/>
<gene>
    <name evidence="1" type="ORF">AUC71_12570</name>
</gene>
<comment type="caution">
    <text evidence="1">The sequence shown here is derived from an EMBL/GenBank/DDBJ whole genome shotgun (WGS) entry which is preliminary data.</text>
</comment>
<sequence length="101" mass="11549">MGEKDFVAQAEKDRSNCDQSMCDHWGLSVWMAMADVHHAQSLFGYMRKWAIAKGRVAITDGKLKKTPKPEQPNHYTFWKYYEVGLSHKFSIVQGPLATKST</sequence>